<evidence type="ECO:0000313" key="4">
    <source>
        <dbReference type="Proteomes" id="UP001177023"/>
    </source>
</evidence>
<evidence type="ECO:0000313" key="3">
    <source>
        <dbReference type="EMBL" id="CAJ0565924.1"/>
    </source>
</evidence>
<proteinExistence type="predicted"/>
<dbReference type="Pfam" id="PF17064">
    <property type="entry name" value="QVR"/>
    <property type="match status" value="1"/>
</dbReference>
<sequence>MLSDRLPVLFVAVLWTAAFVLHALLLALISDVSAIKCYSCVKKLIPGAGLQETLALADLGIFDLTSLADDGDDNCKSTNDDTPTCESNKYCTYGIGPDDGAMAVRRSCVPEDAESHIENTLNQGTGCGSAAGPVTIMACACDSDLCNGKAVP</sequence>
<dbReference type="InterPro" id="IPR031424">
    <property type="entry name" value="QVR-like"/>
</dbReference>
<dbReference type="AlphaFoldDB" id="A0AA36CBI2"/>
<evidence type="ECO:0000256" key="1">
    <source>
        <dbReference type="ARBA" id="ARBA00022729"/>
    </source>
</evidence>
<gene>
    <name evidence="3" type="ORF">MSPICULIGERA_LOCUS4546</name>
</gene>
<name>A0AA36CBI2_9BILA</name>
<reference evidence="3" key="1">
    <citation type="submission" date="2023-06" db="EMBL/GenBank/DDBJ databases">
        <authorList>
            <person name="Delattre M."/>
        </authorList>
    </citation>
    <scope>NUCLEOTIDE SEQUENCE</scope>
    <source>
        <strain evidence="3">AF72</strain>
    </source>
</reference>
<dbReference type="Proteomes" id="UP001177023">
    <property type="component" value="Unassembled WGS sequence"/>
</dbReference>
<keyword evidence="2" id="KW-0325">Glycoprotein</keyword>
<dbReference type="GO" id="GO:0030431">
    <property type="term" value="P:sleep"/>
    <property type="evidence" value="ECO:0007669"/>
    <property type="project" value="InterPro"/>
</dbReference>
<feature type="non-terminal residue" evidence="3">
    <location>
        <position position="152"/>
    </location>
</feature>
<organism evidence="3 4">
    <name type="scientific">Mesorhabditis spiculigera</name>
    <dbReference type="NCBI Taxonomy" id="96644"/>
    <lineage>
        <taxon>Eukaryota</taxon>
        <taxon>Metazoa</taxon>
        <taxon>Ecdysozoa</taxon>
        <taxon>Nematoda</taxon>
        <taxon>Chromadorea</taxon>
        <taxon>Rhabditida</taxon>
        <taxon>Rhabditina</taxon>
        <taxon>Rhabditomorpha</taxon>
        <taxon>Rhabditoidea</taxon>
        <taxon>Rhabditidae</taxon>
        <taxon>Mesorhabditinae</taxon>
        <taxon>Mesorhabditis</taxon>
    </lineage>
</organism>
<keyword evidence="1" id="KW-0732">Signal</keyword>
<keyword evidence="4" id="KW-1185">Reference proteome</keyword>
<dbReference type="EMBL" id="CATQJA010001135">
    <property type="protein sequence ID" value="CAJ0565924.1"/>
    <property type="molecule type" value="Genomic_DNA"/>
</dbReference>
<evidence type="ECO:0000256" key="2">
    <source>
        <dbReference type="ARBA" id="ARBA00023180"/>
    </source>
</evidence>
<protein>
    <submittedName>
        <fullName evidence="3">Uncharacterized protein</fullName>
    </submittedName>
</protein>
<comment type="caution">
    <text evidence="3">The sequence shown here is derived from an EMBL/GenBank/DDBJ whole genome shotgun (WGS) entry which is preliminary data.</text>
</comment>
<accession>A0AA36CBI2</accession>
<dbReference type="GO" id="GO:0032222">
    <property type="term" value="P:regulation of synaptic transmission, cholinergic"/>
    <property type="evidence" value="ECO:0007669"/>
    <property type="project" value="InterPro"/>
</dbReference>